<reference evidence="5 6" key="1">
    <citation type="journal article" date="2018" name="Sci. Rep.">
        <title>Genomic signatures of local adaptation to the degree of environmental predictability in rotifers.</title>
        <authorList>
            <person name="Franch-Gras L."/>
            <person name="Hahn C."/>
            <person name="Garcia-Roger E.M."/>
            <person name="Carmona M.J."/>
            <person name="Serra M."/>
            <person name="Gomez A."/>
        </authorList>
    </citation>
    <scope>NUCLEOTIDE SEQUENCE [LARGE SCALE GENOMIC DNA]</scope>
    <source>
        <strain evidence="5">HYR1</strain>
    </source>
</reference>
<feature type="domain" description="Mon2 C-terminal" evidence="4">
    <location>
        <begin position="766"/>
        <end position="823"/>
    </location>
</feature>
<protein>
    <submittedName>
        <fullName evidence="5">MON2-like protein</fullName>
    </submittedName>
</protein>
<keyword evidence="6" id="KW-1185">Reference proteome</keyword>
<evidence type="ECO:0000313" key="5">
    <source>
        <dbReference type="EMBL" id="RNA19737.1"/>
    </source>
</evidence>
<evidence type="ECO:0000259" key="4">
    <source>
        <dbReference type="Pfam" id="PF16206"/>
    </source>
</evidence>
<dbReference type="Pfam" id="PF12783">
    <property type="entry name" value="Sec7-like_HUS"/>
    <property type="match status" value="1"/>
</dbReference>
<dbReference type="SUPFAM" id="SSF48371">
    <property type="entry name" value="ARM repeat"/>
    <property type="match status" value="1"/>
</dbReference>
<evidence type="ECO:0000259" key="3">
    <source>
        <dbReference type="Pfam" id="PF12783"/>
    </source>
</evidence>
<dbReference type="EMBL" id="REGN01003985">
    <property type="protein sequence ID" value="RNA19737.1"/>
    <property type="molecule type" value="Genomic_DNA"/>
</dbReference>
<feature type="compositionally biased region" description="Low complexity" evidence="1">
    <location>
        <begin position="147"/>
        <end position="158"/>
    </location>
</feature>
<evidence type="ECO:0000259" key="2">
    <source>
        <dbReference type="Pfam" id="PF09324"/>
    </source>
</evidence>
<dbReference type="InterPro" id="IPR016024">
    <property type="entry name" value="ARM-type_fold"/>
</dbReference>
<dbReference type="InterPro" id="IPR032817">
    <property type="entry name" value="Mon2_C"/>
</dbReference>
<dbReference type="OrthoDB" id="294853at2759"/>
<accession>A0A3M7R844</accession>
<dbReference type="AlphaFoldDB" id="A0A3M7R844"/>
<name>A0A3M7R844_BRAPC</name>
<dbReference type="Proteomes" id="UP000276133">
    <property type="component" value="Unassembled WGS sequence"/>
</dbReference>
<dbReference type="STRING" id="10195.A0A3M7R844"/>
<organism evidence="5 6">
    <name type="scientific">Brachionus plicatilis</name>
    <name type="common">Marine rotifer</name>
    <name type="synonym">Brachionus muelleri</name>
    <dbReference type="NCBI Taxonomy" id="10195"/>
    <lineage>
        <taxon>Eukaryota</taxon>
        <taxon>Metazoa</taxon>
        <taxon>Spiralia</taxon>
        <taxon>Gnathifera</taxon>
        <taxon>Rotifera</taxon>
        <taxon>Eurotatoria</taxon>
        <taxon>Monogononta</taxon>
        <taxon>Pseudotrocha</taxon>
        <taxon>Ploima</taxon>
        <taxon>Brachionidae</taxon>
        <taxon>Brachionus</taxon>
    </lineage>
</organism>
<dbReference type="InterPro" id="IPR032691">
    <property type="entry name" value="Mon2/Sec7/BIG1-like_HUS"/>
</dbReference>
<proteinExistence type="predicted"/>
<evidence type="ECO:0000256" key="1">
    <source>
        <dbReference type="SAM" id="MobiDB-lite"/>
    </source>
</evidence>
<dbReference type="Pfam" id="PF09324">
    <property type="entry name" value="Sec7-like_HDS"/>
    <property type="match status" value="1"/>
</dbReference>
<dbReference type="InterPro" id="IPR015403">
    <property type="entry name" value="Mon2/Sec7/BIG1-like_HDS"/>
</dbReference>
<gene>
    <name evidence="5" type="ORF">BpHYR1_006508</name>
</gene>
<comment type="caution">
    <text evidence="5">The sequence shown here is derived from an EMBL/GenBank/DDBJ whole genome shotgun (WGS) entry which is preliminary data.</text>
</comment>
<sequence>MTALLKGKLIKKSKEFKSQVQVILSHRYPYKEFPKVCRAFAEFTIDKVNFRTKNKNPPKLALGVVPFVSPKKIQFKTNLYISFPQLILNSSSIFPFPTFLLGKVEEKKESRNKLNLIFNKPEMSFILKERICPLLIKLFSPSTKLKPSSNANSPTASPQTPAQNQHDQKNFVIVSRLIRIVYVLVKNYFDLLITESEIFLSLLTKFLENERPLWQKALSIEVFHKISTEASLIEQLVLNYDMKQQTNGEKLFHIIISSISQFIQSLFLSSSPNQQTVASSSASSSSNNQQFSYQISSAQPSFIYKDTTLQLLYPYTSGQVKSLYLEGSDRADIPGFPDGYLLSIGFSTLQEMCKSIQSLIEKHLNELLNSSNGIPLKRINLEPSLHSDFCTQLMSSSASSLLSVYNLLLDTSLDETITEHVLKSIKLLVHLSAVLNMDCERDWFVTCICKSALPHNYIGQVLNVQLLNKASSYRSEQADKQCQIVAVGAPLAQNAPAQLYITAKNLLTIKSILNMSNLYAELLGSSWYIVLNTLEHLTWTLALKPMSGSNGALKHLSTVHTSENSMIFTAVQTDIAFICNLLSKLFESTRLISDQALDDVINSLLRLSIERFDLAYVKTEPCLFAISKLYETVISNLSRLDLFWHKVTAHFLSGCKHSNVRYREWCVDSVCNLIRATFNYKYTSSTSESDKIERDTVLRPLHQLSTIQFNDVRQKQIECTLSLLRLMGQHLDESWPVCLDIVGAIQKEHTDILVRSAFQCLQLVVTDFLSMINARHLSLVVNVVAKFGSQEQDLNISLTAIVLLWNISDYMFQKSDDLSNHLAAHLTQTESLESIWMVLFSRYAIFFF</sequence>
<evidence type="ECO:0000313" key="6">
    <source>
        <dbReference type="Proteomes" id="UP000276133"/>
    </source>
</evidence>
<feature type="domain" description="Mon2/Sec7/BIG1-like HDS" evidence="2">
    <location>
        <begin position="696"/>
        <end position="762"/>
    </location>
</feature>
<feature type="region of interest" description="Disordered" evidence="1">
    <location>
        <begin position="144"/>
        <end position="164"/>
    </location>
</feature>
<dbReference type="Pfam" id="PF16206">
    <property type="entry name" value="Mon2_C"/>
    <property type="match status" value="1"/>
</dbReference>
<feature type="domain" description="Mon2/Sec7/BIG1-like HUS" evidence="3">
    <location>
        <begin position="116"/>
        <end position="245"/>
    </location>
</feature>